<gene>
    <name evidence="3" type="ORF">KGA66_12390</name>
</gene>
<keyword evidence="1" id="KW-1133">Transmembrane helix</keyword>
<name>A0A8J8BEK6_9ACTN</name>
<protein>
    <recommendedName>
        <fullName evidence="2">DUF2231 domain-containing protein</fullName>
    </recommendedName>
</protein>
<keyword evidence="4" id="KW-1185">Reference proteome</keyword>
<dbReference type="RefSeq" id="WP_211467921.1">
    <property type="nucleotide sequence ID" value="NZ_JAGSXH010000036.1"/>
</dbReference>
<organism evidence="3 4">
    <name type="scientific">Actinocrinis puniceicyclus</name>
    <dbReference type="NCBI Taxonomy" id="977794"/>
    <lineage>
        <taxon>Bacteria</taxon>
        <taxon>Bacillati</taxon>
        <taxon>Actinomycetota</taxon>
        <taxon>Actinomycetes</taxon>
        <taxon>Catenulisporales</taxon>
        <taxon>Actinospicaceae</taxon>
        <taxon>Actinocrinis</taxon>
    </lineage>
</organism>
<evidence type="ECO:0000259" key="2">
    <source>
        <dbReference type="Pfam" id="PF09990"/>
    </source>
</evidence>
<evidence type="ECO:0000256" key="1">
    <source>
        <dbReference type="SAM" id="Phobius"/>
    </source>
</evidence>
<feature type="transmembrane region" description="Helical" evidence="1">
    <location>
        <begin position="12"/>
        <end position="32"/>
    </location>
</feature>
<feature type="transmembrane region" description="Helical" evidence="1">
    <location>
        <begin position="84"/>
        <end position="105"/>
    </location>
</feature>
<evidence type="ECO:0000313" key="4">
    <source>
        <dbReference type="Proteomes" id="UP000677913"/>
    </source>
</evidence>
<dbReference type="EMBL" id="JAGSXH010000036">
    <property type="protein sequence ID" value="MBS2963849.1"/>
    <property type="molecule type" value="Genomic_DNA"/>
</dbReference>
<keyword evidence="1" id="KW-0812">Transmembrane</keyword>
<dbReference type="AlphaFoldDB" id="A0A8J8BEK6"/>
<reference evidence="3" key="1">
    <citation type="submission" date="2021-04" db="EMBL/GenBank/DDBJ databases">
        <title>Genome based classification of Actinospica acidithermotolerans sp. nov., an actinobacterium isolated from an Indonesian hot spring.</title>
        <authorList>
            <person name="Kusuma A.B."/>
            <person name="Putra K.E."/>
            <person name="Nafisah S."/>
            <person name="Loh J."/>
            <person name="Nouioui I."/>
            <person name="Goodfellow M."/>
        </authorList>
    </citation>
    <scope>NUCLEOTIDE SEQUENCE</scope>
    <source>
        <strain evidence="3">DSM 45618</strain>
    </source>
</reference>
<feature type="transmembrane region" description="Helical" evidence="1">
    <location>
        <begin position="44"/>
        <end position="64"/>
    </location>
</feature>
<dbReference type="InterPro" id="IPR019251">
    <property type="entry name" value="DUF2231_TM"/>
</dbReference>
<sequence length="176" mass="17994">MPVKVFGLPTHILLLHVAVAGVPLVCLTTIAVAARPKWRARFGIANAVFAMVMVGVTYATQVAGQQLYNHAPYLQKLAAQHRGLGLTLVWFVAAVAVFAIALVVVSRAGYAEHHAATVTVAALAIAASAICVVQCIRVGDSGARAVWGNINVSGSARLGADPVGAGAGVPAALNVL</sequence>
<keyword evidence="1" id="KW-0472">Membrane</keyword>
<dbReference type="Proteomes" id="UP000677913">
    <property type="component" value="Unassembled WGS sequence"/>
</dbReference>
<feature type="domain" description="DUF2231" evidence="2">
    <location>
        <begin position="7"/>
        <end position="148"/>
    </location>
</feature>
<dbReference type="Pfam" id="PF09990">
    <property type="entry name" value="DUF2231"/>
    <property type="match status" value="1"/>
</dbReference>
<accession>A0A8J8BEK6</accession>
<comment type="caution">
    <text evidence="3">The sequence shown here is derived from an EMBL/GenBank/DDBJ whole genome shotgun (WGS) entry which is preliminary data.</text>
</comment>
<evidence type="ECO:0000313" key="3">
    <source>
        <dbReference type="EMBL" id="MBS2963849.1"/>
    </source>
</evidence>
<proteinExistence type="predicted"/>